<keyword evidence="5 10" id="KW-0547">Nucleotide-binding</keyword>
<dbReference type="UniPathway" id="UPA00056">
    <property type="reaction ID" value="UER00094"/>
</dbReference>
<accession>A0A3G9G934</accession>
<dbReference type="OrthoDB" id="9809438at2"/>
<dbReference type="AlphaFoldDB" id="A0A3G9G934"/>
<dbReference type="Gene3D" id="3.30.70.890">
    <property type="entry name" value="GHMP kinase, C-terminal domain"/>
    <property type="match status" value="1"/>
</dbReference>
<evidence type="ECO:0000256" key="9">
    <source>
        <dbReference type="ARBA" id="ARBA00032554"/>
    </source>
</evidence>
<evidence type="ECO:0000256" key="1">
    <source>
        <dbReference type="ARBA" id="ARBA00009684"/>
    </source>
</evidence>
<dbReference type="GO" id="GO:0050515">
    <property type="term" value="F:4-(cytidine 5'-diphospho)-2-C-methyl-D-erythritol kinase activity"/>
    <property type="evidence" value="ECO:0007669"/>
    <property type="project" value="UniProtKB-UniRule"/>
</dbReference>
<evidence type="ECO:0000256" key="6">
    <source>
        <dbReference type="ARBA" id="ARBA00022777"/>
    </source>
</evidence>
<dbReference type="InterPro" id="IPR004424">
    <property type="entry name" value="IspE"/>
</dbReference>
<dbReference type="InterPro" id="IPR006204">
    <property type="entry name" value="GHMP_kinase_N_dom"/>
</dbReference>
<comment type="function">
    <text evidence="10">Catalyzes the phosphorylation of the position 2 hydroxy group of 4-diphosphocytidyl-2C-methyl-D-erythritol.</text>
</comment>
<evidence type="ECO:0000259" key="11">
    <source>
        <dbReference type="Pfam" id="PF00288"/>
    </source>
</evidence>
<comment type="similarity">
    <text evidence="1 10">Belongs to the GHMP kinase family. IspE subfamily.</text>
</comment>
<feature type="domain" description="GHMP kinase C-terminal" evidence="12">
    <location>
        <begin position="203"/>
        <end position="271"/>
    </location>
</feature>
<keyword evidence="4 10" id="KW-0808">Transferase</keyword>
<dbReference type="Pfam" id="PF00288">
    <property type="entry name" value="GHMP_kinases_N"/>
    <property type="match status" value="1"/>
</dbReference>
<dbReference type="NCBIfam" id="TIGR00154">
    <property type="entry name" value="ispE"/>
    <property type="match status" value="1"/>
</dbReference>
<gene>
    <name evidence="10" type="primary">ispE</name>
    <name evidence="13" type="ORF">EM6_3088</name>
</gene>
<comment type="catalytic activity">
    <reaction evidence="10">
        <text>4-CDP-2-C-methyl-D-erythritol + ATP = 4-CDP-2-C-methyl-D-erythritol 2-phosphate + ADP + H(+)</text>
        <dbReference type="Rhea" id="RHEA:18437"/>
        <dbReference type="ChEBI" id="CHEBI:15378"/>
        <dbReference type="ChEBI" id="CHEBI:30616"/>
        <dbReference type="ChEBI" id="CHEBI:57823"/>
        <dbReference type="ChEBI" id="CHEBI:57919"/>
        <dbReference type="ChEBI" id="CHEBI:456216"/>
        <dbReference type="EC" id="2.7.1.148"/>
    </reaction>
</comment>
<dbReference type="GO" id="GO:0019288">
    <property type="term" value="P:isopentenyl diphosphate biosynthetic process, methylerythritol 4-phosphate pathway"/>
    <property type="evidence" value="ECO:0007669"/>
    <property type="project" value="UniProtKB-UniRule"/>
</dbReference>
<dbReference type="Gene3D" id="3.30.230.10">
    <property type="match status" value="1"/>
</dbReference>
<keyword evidence="7 10" id="KW-0067">ATP-binding</keyword>
<dbReference type="InterPro" id="IPR014721">
    <property type="entry name" value="Ribsml_uS5_D2-typ_fold_subgr"/>
</dbReference>
<dbReference type="InterPro" id="IPR013750">
    <property type="entry name" value="GHMP_kinase_C_dom"/>
</dbReference>
<organism evidence="13 14">
    <name type="scientific">Asticcacaulis excentricus</name>
    <dbReference type="NCBI Taxonomy" id="78587"/>
    <lineage>
        <taxon>Bacteria</taxon>
        <taxon>Pseudomonadati</taxon>
        <taxon>Pseudomonadota</taxon>
        <taxon>Alphaproteobacteria</taxon>
        <taxon>Caulobacterales</taxon>
        <taxon>Caulobacteraceae</taxon>
        <taxon>Asticcacaulis</taxon>
    </lineage>
</organism>
<dbReference type="PANTHER" id="PTHR43527">
    <property type="entry name" value="4-DIPHOSPHOCYTIDYL-2-C-METHYL-D-ERYTHRITOL KINASE, CHLOROPLASTIC"/>
    <property type="match status" value="1"/>
</dbReference>
<evidence type="ECO:0000256" key="3">
    <source>
        <dbReference type="ARBA" id="ARBA00017473"/>
    </source>
</evidence>
<dbReference type="EMBL" id="AP018828">
    <property type="protein sequence ID" value="BBF82451.1"/>
    <property type="molecule type" value="Genomic_DNA"/>
</dbReference>
<protein>
    <recommendedName>
        <fullName evidence="3 10">4-diphosphocytidyl-2-C-methyl-D-erythritol kinase</fullName>
        <shortName evidence="10">CMK</shortName>
        <ecNumber evidence="2 10">2.7.1.148</ecNumber>
    </recommendedName>
    <alternativeName>
        <fullName evidence="9 10">4-(cytidine-5'-diphospho)-2-C-methyl-D-erythritol kinase</fullName>
    </alternativeName>
</protein>
<dbReference type="Proteomes" id="UP000278756">
    <property type="component" value="Chromosome 2"/>
</dbReference>
<dbReference type="NCBIfam" id="NF011202">
    <property type="entry name" value="PRK14608.1"/>
    <property type="match status" value="1"/>
</dbReference>
<proteinExistence type="inferred from homology"/>
<feature type="domain" description="GHMP kinase N-terminal" evidence="11">
    <location>
        <begin position="66"/>
        <end position="136"/>
    </location>
</feature>
<reference evidence="14" key="1">
    <citation type="journal article" date="2017" name="Biotechnol. Biofuels">
        <title>Evaluation of environmental bacterial communities as a factor affecting the growth of duckweed Lemna minor.</title>
        <authorList>
            <person name="Ishizawa H."/>
            <person name="Kuroda M."/>
            <person name="Morikawa M."/>
            <person name="Ike M."/>
        </authorList>
    </citation>
    <scope>NUCLEOTIDE SEQUENCE [LARGE SCALE GENOMIC DNA]</scope>
    <source>
        <strain evidence="14">M6</strain>
    </source>
</reference>
<evidence type="ECO:0000256" key="5">
    <source>
        <dbReference type="ARBA" id="ARBA00022741"/>
    </source>
</evidence>
<dbReference type="GO" id="GO:0016114">
    <property type="term" value="P:terpenoid biosynthetic process"/>
    <property type="evidence" value="ECO:0007669"/>
    <property type="project" value="UniProtKB-UniRule"/>
</dbReference>
<dbReference type="EC" id="2.7.1.148" evidence="2 10"/>
<reference evidence="14" key="2">
    <citation type="journal article" date="2017" name="Plant Physiol. Biochem.">
        <title>Differential oxidative and antioxidative response of duckweed Lemna minor toward plant growth promoting/inhibiting bacteria.</title>
        <authorList>
            <person name="Ishizawa H."/>
            <person name="Kuroda M."/>
            <person name="Morikawa M."/>
            <person name="Ike M."/>
        </authorList>
    </citation>
    <scope>NUCLEOTIDE SEQUENCE [LARGE SCALE GENOMIC DNA]</scope>
    <source>
        <strain evidence="14">M6</strain>
    </source>
</reference>
<dbReference type="InterPro" id="IPR036554">
    <property type="entry name" value="GHMP_kinase_C_sf"/>
</dbReference>
<evidence type="ECO:0000313" key="13">
    <source>
        <dbReference type="EMBL" id="BBF82451.1"/>
    </source>
</evidence>
<feature type="active site" evidence="10">
    <location>
        <position position="10"/>
    </location>
</feature>
<evidence type="ECO:0000313" key="14">
    <source>
        <dbReference type="Proteomes" id="UP000278756"/>
    </source>
</evidence>
<sequence>MKRSRLAPAKVNLYLHVAAPDHRGYHPLRSLVVFADYGDEVSLTPGEGRLFIDGPFGQGLSTGEDNLVLKAVRRFEAATGVRVDNHDFYLTKNLPLASGVGGGSADAGAVLHLLREACAPEVTDDALSFMAAETGADGVMCLRAQASIAEGYGERLTPVTLPPLPAVLINPGVECPTPAVFKAYDAAAEFAPVDTQWRGYDLIDDLATTRNDLEAPAIRLVPVIGEVLASLRAQPETRFARMSGSGATCFALCETLSEAETLAARLRADWPKAWVRACTLK</sequence>
<dbReference type="Pfam" id="PF08544">
    <property type="entry name" value="GHMP_kinases_C"/>
    <property type="match status" value="1"/>
</dbReference>
<dbReference type="GO" id="GO:0005524">
    <property type="term" value="F:ATP binding"/>
    <property type="evidence" value="ECO:0007669"/>
    <property type="project" value="UniProtKB-UniRule"/>
</dbReference>
<dbReference type="HAMAP" id="MF_00061">
    <property type="entry name" value="IspE"/>
    <property type="match status" value="1"/>
</dbReference>
<keyword evidence="6 10" id="KW-0418">Kinase</keyword>
<evidence type="ECO:0000259" key="12">
    <source>
        <dbReference type="Pfam" id="PF08544"/>
    </source>
</evidence>
<dbReference type="InterPro" id="IPR020568">
    <property type="entry name" value="Ribosomal_Su5_D2-typ_SF"/>
</dbReference>
<dbReference type="SUPFAM" id="SSF55060">
    <property type="entry name" value="GHMP Kinase, C-terminal domain"/>
    <property type="match status" value="1"/>
</dbReference>
<comment type="pathway">
    <text evidence="10">Isoprenoid biosynthesis; isopentenyl diphosphate biosynthesis via DXP pathway; isopentenyl diphosphate from 1-deoxy-D-xylulose 5-phosphate: step 3/6.</text>
</comment>
<evidence type="ECO:0000256" key="4">
    <source>
        <dbReference type="ARBA" id="ARBA00022679"/>
    </source>
</evidence>
<evidence type="ECO:0000256" key="7">
    <source>
        <dbReference type="ARBA" id="ARBA00022840"/>
    </source>
</evidence>
<dbReference type="PIRSF" id="PIRSF010376">
    <property type="entry name" value="IspE"/>
    <property type="match status" value="1"/>
</dbReference>
<name>A0A3G9G934_9CAUL</name>
<evidence type="ECO:0000256" key="2">
    <source>
        <dbReference type="ARBA" id="ARBA00012052"/>
    </source>
</evidence>
<evidence type="ECO:0000256" key="8">
    <source>
        <dbReference type="ARBA" id="ARBA00023229"/>
    </source>
</evidence>
<keyword evidence="8 10" id="KW-0414">Isoprene biosynthesis</keyword>
<dbReference type="SUPFAM" id="SSF54211">
    <property type="entry name" value="Ribosomal protein S5 domain 2-like"/>
    <property type="match status" value="1"/>
</dbReference>
<feature type="active site" evidence="10">
    <location>
        <position position="137"/>
    </location>
</feature>
<feature type="binding site" evidence="10">
    <location>
        <begin position="95"/>
        <end position="105"/>
    </location>
    <ligand>
        <name>ATP</name>
        <dbReference type="ChEBI" id="CHEBI:30616"/>
    </ligand>
</feature>
<dbReference type="PANTHER" id="PTHR43527:SF2">
    <property type="entry name" value="4-DIPHOSPHOCYTIDYL-2-C-METHYL-D-ERYTHRITOL KINASE, CHLOROPLASTIC"/>
    <property type="match status" value="1"/>
</dbReference>
<evidence type="ECO:0000256" key="10">
    <source>
        <dbReference type="HAMAP-Rule" id="MF_00061"/>
    </source>
</evidence>
<dbReference type="RefSeq" id="WP_126424033.1">
    <property type="nucleotide sequence ID" value="NZ_AP018828.1"/>
</dbReference>